<dbReference type="EMBL" id="UHDK01000001">
    <property type="protein sequence ID" value="SUM34325.1"/>
    <property type="molecule type" value="Genomic_DNA"/>
</dbReference>
<dbReference type="AlphaFoldDB" id="A0A380FK25"/>
<reference evidence="1 2" key="1">
    <citation type="submission" date="2018-06" db="EMBL/GenBank/DDBJ databases">
        <authorList>
            <consortium name="Pathogen Informatics"/>
            <person name="Doyle S."/>
        </authorList>
    </citation>
    <scope>NUCLEOTIDE SEQUENCE [LARGE SCALE GENOMIC DNA]</scope>
    <source>
        <strain evidence="1 2">NCTC12195</strain>
    </source>
</reference>
<gene>
    <name evidence="1" type="ORF">NCTC12195_03840</name>
</gene>
<evidence type="ECO:0000313" key="2">
    <source>
        <dbReference type="Proteomes" id="UP000255277"/>
    </source>
</evidence>
<accession>A0A380FK25</accession>
<dbReference type="Proteomes" id="UP000255277">
    <property type="component" value="Unassembled WGS sequence"/>
</dbReference>
<sequence>MPLLIMKCPLPKVSSLLHRIEQTLEHLNIQHMTIQLETSAHKHDDKTLCSAVLNTHHHSHHSHAH</sequence>
<evidence type="ECO:0000313" key="1">
    <source>
        <dbReference type="EMBL" id="SUM34325.1"/>
    </source>
</evidence>
<protein>
    <submittedName>
        <fullName evidence="1">Co Zn Cd efflux system component</fullName>
    </submittedName>
</protein>
<organism evidence="1 2">
    <name type="scientific">Staphylococcus gallinarum</name>
    <dbReference type="NCBI Taxonomy" id="1293"/>
    <lineage>
        <taxon>Bacteria</taxon>
        <taxon>Bacillati</taxon>
        <taxon>Bacillota</taxon>
        <taxon>Bacilli</taxon>
        <taxon>Bacillales</taxon>
        <taxon>Staphylococcaceae</taxon>
        <taxon>Staphylococcus</taxon>
    </lineage>
</organism>
<name>A0A380FK25_STAGA</name>
<proteinExistence type="predicted"/>